<dbReference type="STRING" id="1285242.A6A04_00060"/>
<dbReference type="Gene3D" id="3.10.450.50">
    <property type="match status" value="1"/>
</dbReference>
<comment type="caution">
    <text evidence="2">The sequence shown here is derived from an EMBL/GenBank/DDBJ whole genome shotgun (WGS) entry which is preliminary data.</text>
</comment>
<reference evidence="2 3" key="1">
    <citation type="submission" date="2016-04" db="EMBL/GenBank/DDBJ databases">
        <title>Draft genome sequence of freshwater magnetotactic bacteria Magnetospirillum marisnigri SP-1 and Magnetospirillum moscoviense BB-1.</title>
        <authorList>
            <person name="Koziaeva V."/>
            <person name="Dziuba M.V."/>
            <person name="Ivanov T.M."/>
            <person name="Kuznetsov B."/>
            <person name="Grouzdev D.S."/>
        </authorList>
    </citation>
    <scope>NUCLEOTIDE SEQUENCE [LARGE SCALE GENOMIC DNA]</scope>
    <source>
        <strain evidence="2 3">SP-1</strain>
    </source>
</reference>
<dbReference type="OrthoDB" id="21421at2"/>
<feature type="domain" description="YchJ-like middle NTF2-like" evidence="1">
    <location>
        <begin position="27"/>
        <end position="128"/>
    </location>
</feature>
<dbReference type="Proteomes" id="UP000078428">
    <property type="component" value="Unassembled WGS sequence"/>
</dbReference>
<dbReference type="Pfam" id="PF02810">
    <property type="entry name" value="SEC-C"/>
    <property type="match status" value="1"/>
</dbReference>
<dbReference type="EMBL" id="LWQT01000044">
    <property type="protein sequence ID" value="OAN52143.1"/>
    <property type="molecule type" value="Genomic_DNA"/>
</dbReference>
<organism evidence="2 3">
    <name type="scientific">Paramagnetospirillum marisnigri</name>
    <dbReference type="NCBI Taxonomy" id="1285242"/>
    <lineage>
        <taxon>Bacteria</taxon>
        <taxon>Pseudomonadati</taxon>
        <taxon>Pseudomonadota</taxon>
        <taxon>Alphaproteobacteria</taxon>
        <taxon>Rhodospirillales</taxon>
        <taxon>Magnetospirillaceae</taxon>
        <taxon>Paramagnetospirillum</taxon>
    </lineage>
</organism>
<dbReference type="PANTHER" id="PTHR33747">
    <property type="entry name" value="UPF0225 PROTEIN SCO1677"/>
    <property type="match status" value="1"/>
</dbReference>
<dbReference type="RefSeq" id="WP_068490889.1">
    <property type="nucleotide sequence ID" value="NZ_LWQT01000044.1"/>
</dbReference>
<dbReference type="SUPFAM" id="SSF103642">
    <property type="entry name" value="Sec-C motif"/>
    <property type="match status" value="1"/>
</dbReference>
<keyword evidence="3" id="KW-1185">Reference proteome</keyword>
<dbReference type="InterPro" id="IPR048469">
    <property type="entry name" value="YchJ-like_M"/>
</dbReference>
<evidence type="ECO:0000259" key="1">
    <source>
        <dbReference type="Pfam" id="PF17775"/>
    </source>
</evidence>
<dbReference type="Pfam" id="PF17775">
    <property type="entry name" value="YchJ_M-like"/>
    <property type="match status" value="1"/>
</dbReference>
<sequence>MTTCPCGTDRSLDECCGPILAGAHALTAEALMRARYTAFATRQIGDFLRDTLAPEKQGEFNLREVEKSARDAEGLGFVVRAVTDGGVEDKAGTVEYVARFRIRGKVQIHHELATFRRNEDGHWLYANGEVNPKGTPLQVSKVGRNDPCSCGSGLKYKKCCGA</sequence>
<dbReference type="AlphaFoldDB" id="A0A178MU37"/>
<dbReference type="InterPro" id="IPR032710">
    <property type="entry name" value="NTF2-like_dom_sf"/>
</dbReference>
<dbReference type="InterPro" id="IPR004027">
    <property type="entry name" value="SEC_C_motif"/>
</dbReference>
<proteinExistence type="predicted"/>
<protein>
    <recommendedName>
        <fullName evidence="1">YchJ-like middle NTF2-like domain-containing protein</fullName>
    </recommendedName>
</protein>
<dbReference type="SUPFAM" id="SSF54427">
    <property type="entry name" value="NTF2-like"/>
    <property type="match status" value="1"/>
</dbReference>
<gene>
    <name evidence="2" type="ORF">A6A04_00060</name>
</gene>
<evidence type="ECO:0000313" key="3">
    <source>
        <dbReference type="Proteomes" id="UP000078428"/>
    </source>
</evidence>
<accession>A0A178MU37</accession>
<dbReference type="PANTHER" id="PTHR33747:SF1">
    <property type="entry name" value="ADENYLATE CYCLASE-ASSOCIATED CAP C-TERMINAL DOMAIN-CONTAINING PROTEIN"/>
    <property type="match status" value="1"/>
</dbReference>
<evidence type="ECO:0000313" key="2">
    <source>
        <dbReference type="EMBL" id="OAN52143.1"/>
    </source>
</evidence>
<name>A0A178MU37_9PROT</name>